<dbReference type="EMBL" id="LR796614">
    <property type="protein sequence ID" value="CAB4154990.1"/>
    <property type="molecule type" value="Genomic_DNA"/>
</dbReference>
<protein>
    <submittedName>
        <fullName evidence="1">Uncharacterized protein</fullName>
    </submittedName>
</protein>
<reference evidence="1" key="1">
    <citation type="submission" date="2020-04" db="EMBL/GenBank/DDBJ databases">
        <authorList>
            <person name="Chiriac C."/>
            <person name="Salcher M."/>
            <person name="Ghai R."/>
            <person name="Kavagutti S V."/>
        </authorList>
    </citation>
    <scope>NUCLEOTIDE SEQUENCE</scope>
</reference>
<organism evidence="1">
    <name type="scientific">uncultured Caudovirales phage</name>
    <dbReference type="NCBI Taxonomy" id="2100421"/>
    <lineage>
        <taxon>Viruses</taxon>
        <taxon>Duplodnaviria</taxon>
        <taxon>Heunggongvirae</taxon>
        <taxon>Uroviricota</taxon>
        <taxon>Caudoviricetes</taxon>
        <taxon>Peduoviridae</taxon>
        <taxon>Maltschvirus</taxon>
        <taxon>Maltschvirus maltsch</taxon>
    </lineage>
</organism>
<sequence>MSTKERTPIPRRMRVGKRMYSVEVVEALIDKNCMGRVNYQNRNIQIATHHSPGRKIAGADIRDSFWHETIHAILHDMGRDNLNRDEAFVRGFASRLSHAIDTARF</sequence>
<evidence type="ECO:0000313" key="1">
    <source>
        <dbReference type="EMBL" id="CAB4154990.1"/>
    </source>
</evidence>
<gene>
    <name evidence="1" type="ORF">UFOVP654_55</name>
</gene>
<proteinExistence type="predicted"/>
<name>A0A6J5N628_9CAUD</name>
<accession>A0A6J5N628</accession>